<reference evidence="6 7" key="1">
    <citation type="journal article" date="2015" name="Genome Announc.">
        <title>Genome Assemblies of Three Soil-Associated Devosia species: D. insulae, D. limi, and D. soli.</title>
        <authorList>
            <person name="Hassan Y.I."/>
            <person name="Lepp D."/>
            <person name="Zhou T."/>
        </authorList>
    </citation>
    <scope>NUCLEOTIDE SEQUENCE [LARGE SCALE GENOMIC DNA]</scope>
    <source>
        <strain evidence="6 7">DS-56</strain>
    </source>
</reference>
<keyword evidence="7" id="KW-1185">Reference proteome</keyword>
<dbReference type="Pfam" id="PF01323">
    <property type="entry name" value="DSBA"/>
    <property type="match status" value="1"/>
</dbReference>
<evidence type="ECO:0000256" key="1">
    <source>
        <dbReference type="ARBA" id="ARBA00022729"/>
    </source>
</evidence>
<keyword evidence="4" id="KW-0676">Redox-active center</keyword>
<evidence type="ECO:0000313" key="7">
    <source>
        <dbReference type="Proteomes" id="UP000095463"/>
    </source>
</evidence>
<proteinExistence type="predicted"/>
<dbReference type="CDD" id="cd03023">
    <property type="entry name" value="DsbA_Com1_like"/>
    <property type="match status" value="1"/>
</dbReference>
<evidence type="ECO:0000259" key="5">
    <source>
        <dbReference type="PROSITE" id="PS51352"/>
    </source>
</evidence>
<sequence length="253" mass="27189">METIVADLIARQPKQDKPQPVAALEQSTLDPMIETYLMGNPRILQKVSAALDAELTAERTAATRAAMVELKPAIFESENGIVLGNPNGDVTLVEMFDYNCGYCRQALPDLAALLDSDKNLKVILKEFPILSQGSVDAARIAAQVADADVDYWAFHQALFTSRGQVDKAAALKAATDLGLNPITLEMGMKTPRVDRALEESYRIADGLKITGTPTFIIGDEIIPGAIGLEALQQRIANMRACGATVCTSTDQPG</sequence>
<dbReference type="Proteomes" id="UP000095463">
    <property type="component" value="Unassembled WGS sequence"/>
</dbReference>
<comment type="caution">
    <text evidence="6">The sequence shown here is derived from an EMBL/GenBank/DDBJ whole genome shotgun (WGS) entry which is preliminary data.</text>
</comment>
<keyword evidence="3" id="KW-1015">Disulfide bond</keyword>
<name>A0A1E5XRQ2_9HYPH</name>
<dbReference type="Gene3D" id="3.40.30.10">
    <property type="entry name" value="Glutaredoxin"/>
    <property type="match status" value="1"/>
</dbReference>
<dbReference type="InterPro" id="IPR036249">
    <property type="entry name" value="Thioredoxin-like_sf"/>
</dbReference>
<evidence type="ECO:0000256" key="2">
    <source>
        <dbReference type="ARBA" id="ARBA00023002"/>
    </source>
</evidence>
<dbReference type="InterPro" id="IPR001853">
    <property type="entry name" value="DSBA-like_thioredoxin_dom"/>
</dbReference>
<feature type="domain" description="Thioredoxin" evidence="5">
    <location>
        <begin position="59"/>
        <end position="240"/>
    </location>
</feature>
<dbReference type="PROSITE" id="PS51352">
    <property type="entry name" value="THIOREDOXIN_2"/>
    <property type="match status" value="1"/>
</dbReference>
<keyword evidence="1" id="KW-0732">Signal</keyword>
<gene>
    <name evidence="6" type="ORF">VW23_017175</name>
</gene>
<evidence type="ECO:0000256" key="4">
    <source>
        <dbReference type="ARBA" id="ARBA00023284"/>
    </source>
</evidence>
<dbReference type="SUPFAM" id="SSF52833">
    <property type="entry name" value="Thioredoxin-like"/>
    <property type="match status" value="1"/>
</dbReference>
<protein>
    <recommendedName>
        <fullName evidence="5">Thioredoxin domain-containing protein</fullName>
    </recommendedName>
</protein>
<dbReference type="EMBL" id="LAJE02000164">
    <property type="protein sequence ID" value="OEO31268.1"/>
    <property type="molecule type" value="Genomic_DNA"/>
</dbReference>
<dbReference type="AlphaFoldDB" id="A0A1E5XRQ2"/>
<dbReference type="InterPro" id="IPR013766">
    <property type="entry name" value="Thioredoxin_domain"/>
</dbReference>
<evidence type="ECO:0000313" key="6">
    <source>
        <dbReference type="EMBL" id="OEO31268.1"/>
    </source>
</evidence>
<accession>A0A1E5XRQ2</accession>
<keyword evidence="2" id="KW-0560">Oxidoreductase</keyword>
<organism evidence="6 7">
    <name type="scientific">Devosia insulae DS-56</name>
    <dbReference type="NCBI Taxonomy" id="1116389"/>
    <lineage>
        <taxon>Bacteria</taxon>
        <taxon>Pseudomonadati</taxon>
        <taxon>Pseudomonadota</taxon>
        <taxon>Alphaproteobacteria</taxon>
        <taxon>Hyphomicrobiales</taxon>
        <taxon>Devosiaceae</taxon>
        <taxon>Devosia</taxon>
    </lineage>
</organism>
<dbReference type="GO" id="GO:0016491">
    <property type="term" value="F:oxidoreductase activity"/>
    <property type="evidence" value="ECO:0007669"/>
    <property type="project" value="UniProtKB-KW"/>
</dbReference>
<dbReference type="PANTHER" id="PTHR13887">
    <property type="entry name" value="GLUTATHIONE S-TRANSFERASE KAPPA"/>
    <property type="match status" value="1"/>
</dbReference>
<evidence type="ECO:0000256" key="3">
    <source>
        <dbReference type="ARBA" id="ARBA00023157"/>
    </source>
</evidence>
<dbReference type="PANTHER" id="PTHR13887:SF14">
    <property type="entry name" value="DISULFIDE BOND FORMATION PROTEIN D"/>
    <property type="match status" value="1"/>
</dbReference>